<dbReference type="InterPro" id="IPR014347">
    <property type="entry name" value="Tautomerase/MIF_sf"/>
</dbReference>
<dbReference type="InterPro" id="IPR004370">
    <property type="entry name" value="4-OT-like_dom"/>
</dbReference>
<dbReference type="OrthoDB" id="8527422at2"/>
<gene>
    <name evidence="6" type="ORF">C7440_3258</name>
</gene>
<evidence type="ECO:0000256" key="1">
    <source>
        <dbReference type="ARBA" id="ARBA00006723"/>
    </source>
</evidence>
<feature type="active site" description="Proton acceptor; via imino nitrogen" evidence="3">
    <location>
        <position position="2"/>
    </location>
</feature>
<reference evidence="6 7" key="1">
    <citation type="submission" date="2018-04" db="EMBL/GenBank/DDBJ databases">
        <title>Genomic Encyclopedia of Type Strains, Phase IV (KMG-IV): sequencing the most valuable type-strain genomes for metagenomic binning, comparative biology and taxonomic classification.</title>
        <authorList>
            <person name="Goeker M."/>
        </authorList>
    </citation>
    <scope>NUCLEOTIDE SEQUENCE [LARGE SCALE GENOMIC DNA]</scope>
    <source>
        <strain evidence="6 7">DSM 10065</strain>
    </source>
</reference>
<dbReference type="SUPFAM" id="SSF55331">
    <property type="entry name" value="Tautomerase/MIF"/>
    <property type="match status" value="1"/>
</dbReference>
<dbReference type="STRING" id="1231391.GCA_000308195_01297"/>
<feature type="domain" description="4-oxalocrotonate tautomerase-like" evidence="5">
    <location>
        <begin position="2"/>
        <end position="56"/>
    </location>
</feature>
<dbReference type="PANTHER" id="PTHR35530:SF1">
    <property type="entry name" value="2-HYDROXYMUCONATE TAUTOMERASE"/>
    <property type="match status" value="1"/>
</dbReference>
<sequence>MPIARLSIMQGRSEEEIAELIDAVTEAIHQSLHAPRANIRVLVDEVPRSHWGISGKTALELGQT</sequence>
<dbReference type="GO" id="GO:0016853">
    <property type="term" value="F:isomerase activity"/>
    <property type="evidence" value="ECO:0007669"/>
    <property type="project" value="UniProtKB-UniRule"/>
</dbReference>
<dbReference type="PANTHER" id="PTHR35530">
    <property type="entry name" value="TAUTOMERASE-RELATED"/>
    <property type="match status" value="1"/>
</dbReference>
<dbReference type="InterPro" id="IPR018191">
    <property type="entry name" value="4-OT"/>
</dbReference>
<evidence type="ECO:0000256" key="3">
    <source>
        <dbReference type="PIRSR" id="PIRSR618191-1"/>
    </source>
</evidence>
<dbReference type="EMBL" id="QEKO01000005">
    <property type="protein sequence ID" value="PVY61089.1"/>
    <property type="molecule type" value="Genomic_DNA"/>
</dbReference>
<comment type="similarity">
    <text evidence="1 4">Belongs to the 4-oxalocrotonate tautomerase family.</text>
</comment>
<evidence type="ECO:0000313" key="6">
    <source>
        <dbReference type="EMBL" id="PVY61089.1"/>
    </source>
</evidence>
<dbReference type="NCBIfam" id="TIGR00013">
    <property type="entry name" value="taut"/>
    <property type="match status" value="1"/>
</dbReference>
<dbReference type="Proteomes" id="UP000246145">
    <property type="component" value="Unassembled WGS sequence"/>
</dbReference>
<organism evidence="6 7">
    <name type="scientific">Pusillimonas noertemannii</name>
    <dbReference type="NCBI Taxonomy" id="305977"/>
    <lineage>
        <taxon>Bacteria</taxon>
        <taxon>Pseudomonadati</taxon>
        <taxon>Pseudomonadota</taxon>
        <taxon>Betaproteobacteria</taxon>
        <taxon>Burkholderiales</taxon>
        <taxon>Alcaligenaceae</taxon>
        <taxon>Pusillimonas</taxon>
    </lineage>
</organism>
<name>A0A2U1CJA4_9BURK</name>
<dbReference type="AlphaFoldDB" id="A0A2U1CJA4"/>
<evidence type="ECO:0000313" key="7">
    <source>
        <dbReference type="Proteomes" id="UP000246145"/>
    </source>
</evidence>
<evidence type="ECO:0000256" key="4">
    <source>
        <dbReference type="RuleBase" id="RU362032"/>
    </source>
</evidence>
<keyword evidence="7" id="KW-1185">Reference proteome</keyword>
<dbReference type="Gene3D" id="3.30.429.10">
    <property type="entry name" value="Macrophage Migration Inhibitory Factor"/>
    <property type="match status" value="1"/>
</dbReference>
<accession>A0A2U1CJA4</accession>
<evidence type="ECO:0000256" key="2">
    <source>
        <dbReference type="ARBA" id="ARBA00023235"/>
    </source>
</evidence>
<dbReference type="RefSeq" id="WP_017523665.1">
    <property type="nucleotide sequence ID" value="NZ_JACCEX010000005.1"/>
</dbReference>
<dbReference type="Pfam" id="PF01361">
    <property type="entry name" value="Tautomerase"/>
    <property type="match status" value="1"/>
</dbReference>
<keyword evidence="2 4" id="KW-0413">Isomerase</keyword>
<dbReference type="EC" id="5.3.2.-" evidence="4"/>
<proteinExistence type="inferred from homology"/>
<comment type="caution">
    <text evidence="6">The sequence shown here is derived from an EMBL/GenBank/DDBJ whole genome shotgun (WGS) entry which is preliminary data.</text>
</comment>
<protein>
    <recommendedName>
        <fullName evidence="4">Tautomerase</fullName>
        <ecNumber evidence="4">5.3.2.-</ecNumber>
    </recommendedName>
</protein>
<evidence type="ECO:0000259" key="5">
    <source>
        <dbReference type="Pfam" id="PF01361"/>
    </source>
</evidence>